<protein>
    <submittedName>
        <fullName evidence="2">Transcriptional regulator</fullName>
    </submittedName>
</protein>
<dbReference type="STRING" id="446471.Xcel_2888"/>
<proteinExistence type="predicted"/>
<dbReference type="Pfam" id="PF04326">
    <property type="entry name" value="SLFN_AlbA_2"/>
    <property type="match status" value="1"/>
</dbReference>
<dbReference type="KEGG" id="xce:Xcel_2888"/>
<dbReference type="Proteomes" id="UP000002255">
    <property type="component" value="Chromosome"/>
</dbReference>
<dbReference type="AlphaFoldDB" id="D1BYM8"/>
<evidence type="ECO:0000259" key="1">
    <source>
        <dbReference type="Pfam" id="PF04326"/>
    </source>
</evidence>
<dbReference type="InterPro" id="IPR007421">
    <property type="entry name" value="Schlafen_AlbA_2_dom"/>
</dbReference>
<sequence>MREDELDALLRELRAVKTDHQAVEAKRAAKALPDSTHETLSAFANSEGGTLILGVDERSGEFVVTGVVSARQTQSDLQSLCALMEPPLRATIDLVDHSDGTVVVARIPAVPRSQRPCHLASLPAEDGSFVRVGDGDQRLTADEVRSMLAASGTADHSAIAAPAGSELDQRAVDGFLSVVRSLSSRNNSLDDAALLRRWRVVDDQGEPSLAGALTVGESPQSRCAAARVTYRVLPRTTDPVGTRHSGRHLEGTVGELLDDAVALLRADLGQVQAVREGEVVDVPPVPLEAIREYVSNALVHRSLAPHLRDRHVLIEVSEDAVVIASPGNLFTSTDPELLGLSPISGVRNLTLVRISEQLRSPRGARIVENQTSGIEAADRACHIEGTMPALFIDRPDSFQVLVPRGVMDTRVAHTAVGGGLGSHPADLTRLLTVATRLDELRTVYPELGAVVFDAALAARSLAPCTIETASARLSDLEAAGALRRLTARRRPVWAPVPVLPNNVGATTMPSKRTRDRVPDLIAAIVAAPDGVLTPRQIGDALGLTSPTSRNRWITRARDKGLIRPTSDNPFDPTIAYKVTSAGVHILDRAHPSASRRPRPTGR</sequence>
<evidence type="ECO:0000313" key="3">
    <source>
        <dbReference type="Proteomes" id="UP000002255"/>
    </source>
</evidence>
<dbReference type="eggNOG" id="COG2865">
    <property type="taxonomic scope" value="Bacteria"/>
</dbReference>
<dbReference type="Pfam" id="PF13749">
    <property type="entry name" value="HATPase_c_4"/>
    <property type="match status" value="1"/>
</dbReference>
<name>D1BYM8_XYLCX</name>
<dbReference type="PANTHER" id="PTHR30595:SF6">
    <property type="entry name" value="SCHLAFEN ALBA-2 DOMAIN-CONTAINING PROTEIN"/>
    <property type="match status" value="1"/>
</dbReference>
<feature type="domain" description="Schlafen AlbA-2" evidence="1">
    <location>
        <begin position="21"/>
        <end position="139"/>
    </location>
</feature>
<reference evidence="3" key="1">
    <citation type="submission" date="2009-11" db="EMBL/GenBank/DDBJ databases">
        <title>The complete chromosome of Xylanimonas cellulosilytica DSM 15894.</title>
        <authorList>
            <consortium name="US DOE Joint Genome Institute (JGI-PGF)"/>
            <person name="Lucas S."/>
            <person name="Copeland A."/>
            <person name="Lapidus A."/>
            <person name="Glavina del Rio T."/>
            <person name="Dalin E."/>
            <person name="Tice H."/>
            <person name="Bruce D."/>
            <person name="Goodwin L."/>
            <person name="Pitluck S."/>
            <person name="Kyrpides N."/>
            <person name="Mavromatis K."/>
            <person name="Ivanova N."/>
            <person name="Mikhailova N."/>
            <person name="Foster B."/>
            <person name="Clum A."/>
            <person name="Brettin T."/>
            <person name="Detter J.C."/>
            <person name="Han C."/>
            <person name="Larimer F."/>
            <person name="Land M."/>
            <person name="Hauser L."/>
            <person name="Markowitz V."/>
            <person name="Cheng J.F."/>
            <person name="Hugenholtz P."/>
            <person name="Woyke T."/>
            <person name="Wu D."/>
            <person name="Gehrich-Schroeter G."/>
            <person name="Schneider S."/>
            <person name="Pukall S.R."/>
            <person name="Klenk H.P."/>
            <person name="Eisen J.A."/>
        </authorList>
    </citation>
    <scope>NUCLEOTIDE SEQUENCE [LARGE SCALE GENOMIC DNA]</scope>
    <source>
        <strain evidence="3">DSM 15894 / CECT 5975 / LMG 20990 / XIL07</strain>
    </source>
</reference>
<accession>D1BYM8</accession>
<dbReference type="RefSeq" id="WP_012879642.1">
    <property type="nucleotide sequence ID" value="NC_013530.1"/>
</dbReference>
<dbReference type="EMBL" id="CP001821">
    <property type="protein sequence ID" value="ACZ31900.1"/>
    <property type="molecule type" value="Genomic_DNA"/>
</dbReference>
<keyword evidence="3" id="KW-1185">Reference proteome</keyword>
<evidence type="ECO:0000313" key="2">
    <source>
        <dbReference type="EMBL" id="ACZ31900.1"/>
    </source>
</evidence>
<dbReference type="HOGENOM" id="CLU_024970_6_0_11"/>
<organism evidence="2 3">
    <name type="scientific">Xylanimonas cellulosilytica (strain DSM 15894 / JCM 12276 / CECT 5975 / KCTC 9989 / LMG 20990 / NBRC 107835 / XIL07)</name>
    <dbReference type="NCBI Taxonomy" id="446471"/>
    <lineage>
        <taxon>Bacteria</taxon>
        <taxon>Bacillati</taxon>
        <taxon>Actinomycetota</taxon>
        <taxon>Actinomycetes</taxon>
        <taxon>Micrococcales</taxon>
        <taxon>Promicromonosporaceae</taxon>
        <taxon>Xylanimonas</taxon>
    </lineage>
</organism>
<reference evidence="2 3" key="2">
    <citation type="journal article" date="2010" name="Stand. Genomic Sci.">
        <title>Complete genome sequence of Xylanimonas cellulosilytica type strain (XIL07).</title>
        <authorList>
            <person name="Foster B."/>
            <person name="Pukall R."/>
            <person name="Abt B."/>
            <person name="Nolan M."/>
            <person name="Glavina Del Rio T."/>
            <person name="Chen F."/>
            <person name="Lucas S."/>
            <person name="Tice H."/>
            <person name="Pitluck S."/>
            <person name="Cheng J.-F."/>
            <person name="Chertkov O."/>
            <person name="Brettin T."/>
            <person name="Han C."/>
            <person name="Detter J.C."/>
            <person name="Bruce D."/>
            <person name="Goodwin L."/>
            <person name="Ivanova N."/>
            <person name="Mavromatis K."/>
            <person name="Pati A."/>
            <person name="Mikhailova N."/>
            <person name="Chen A."/>
            <person name="Palaniappan K."/>
            <person name="Land M."/>
            <person name="Hauser L."/>
            <person name="Chang Y.-J."/>
            <person name="Jeffries C.D."/>
            <person name="Chain P."/>
            <person name="Rohde M."/>
            <person name="Goeker M."/>
            <person name="Bristow J."/>
            <person name="Eisen J.A."/>
            <person name="Markowitz V."/>
            <person name="Hugenholtz P."/>
            <person name="Kyrpides N.C."/>
            <person name="Klenk H.-P."/>
            <person name="Lapidus A."/>
        </authorList>
    </citation>
    <scope>NUCLEOTIDE SEQUENCE [LARGE SCALE GENOMIC DNA]</scope>
    <source>
        <strain evidence="3">DSM 15894 / CECT 5975 / LMG 20990 / XIL07</strain>
    </source>
</reference>
<gene>
    <name evidence="2" type="ordered locus">Xcel_2888</name>
</gene>
<dbReference type="InterPro" id="IPR038461">
    <property type="entry name" value="Schlafen_AlbA_2_dom_sf"/>
</dbReference>
<dbReference type="PANTHER" id="PTHR30595">
    <property type="entry name" value="GLPR-RELATED TRANSCRIPTIONAL REPRESSOR"/>
    <property type="match status" value="1"/>
</dbReference>
<dbReference type="Gene3D" id="3.30.950.30">
    <property type="entry name" value="Schlafen, AAA domain"/>
    <property type="match status" value="1"/>
</dbReference>
<dbReference type="InterPro" id="IPR038475">
    <property type="entry name" value="RecG_C_sf"/>
</dbReference>
<dbReference type="Gene3D" id="3.30.565.60">
    <property type="match status" value="1"/>
</dbReference>